<evidence type="ECO:0000313" key="1">
    <source>
        <dbReference type="EnsemblPlants" id="PGSC0003DMT400090862"/>
    </source>
</evidence>
<reference evidence="1" key="2">
    <citation type="submission" date="2015-06" db="UniProtKB">
        <authorList>
            <consortium name="EnsemblPlants"/>
        </authorList>
    </citation>
    <scope>IDENTIFICATION</scope>
    <source>
        <strain evidence="1">DM1-3 516 R44</strain>
    </source>
</reference>
<accession>M1DLC7</accession>
<dbReference type="Proteomes" id="UP000011115">
    <property type="component" value="Unassembled WGS sequence"/>
</dbReference>
<evidence type="ECO:0000313" key="2">
    <source>
        <dbReference type="Proteomes" id="UP000011115"/>
    </source>
</evidence>
<dbReference type="EnsemblPlants" id="PGSC0003DMT400090862">
    <property type="protein sequence ID" value="PGSC0003DMT400090862"/>
    <property type="gene ID" value="PGSC0003DMG400040433"/>
</dbReference>
<proteinExistence type="predicted"/>
<dbReference type="HOGENOM" id="CLU_2227993_0_0_1"/>
<dbReference type="Gramene" id="PGSC0003DMT400090862">
    <property type="protein sequence ID" value="PGSC0003DMT400090862"/>
    <property type="gene ID" value="PGSC0003DMG400040433"/>
</dbReference>
<keyword evidence="2" id="KW-1185">Reference proteome</keyword>
<dbReference type="PaxDb" id="4113-PGSC0003DMT400090862"/>
<name>M1DLC7_SOLTU</name>
<reference evidence="2" key="1">
    <citation type="journal article" date="2011" name="Nature">
        <title>Genome sequence and analysis of the tuber crop potato.</title>
        <authorList>
            <consortium name="The Potato Genome Sequencing Consortium"/>
        </authorList>
    </citation>
    <scope>NUCLEOTIDE SEQUENCE [LARGE SCALE GENOMIC DNA]</scope>
    <source>
        <strain evidence="2">cv. DM1-3 516 R44</strain>
    </source>
</reference>
<dbReference type="InParanoid" id="M1DLC7"/>
<sequence>MTDIETVSVAFIKYLKQIRDFPPFLHLPICEILLLLSTPHHYHCVAAAAGPAARYPPLASPELPDQTPPQLPAIPLSSISLSSLRYWVELGQLERVNPKSNPTHLA</sequence>
<protein>
    <submittedName>
        <fullName evidence="1">Uncharacterized protein</fullName>
    </submittedName>
</protein>
<organism evidence="1 2">
    <name type="scientific">Solanum tuberosum</name>
    <name type="common">Potato</name>
    <dbReference type="NCBI Taxonomy" id="4113"/>
    <lineage>
        <taxon>Eukaryota</taxon>
        <taxon>Viridiplantae</taxon>
        <taxon>Streptophyta</taxon>
        <taxon>Embryophyta</taxon>
        <taxon>Tracheophyta</taxon>
        <taxon>Spermatophyta</taxon>
        <taxon>Magnoliopsida</taxon>
        <taxon>eudicotyledons</taxon>
        <taxon>Gunneridae</taxon>
        <taxon>Pentapetalae</taxon>
        <taxon>asterids</taxon>
        <taxon>lamiids</taxon>
        <taxon>Solanales</taxon>
        <taxon>Solanaceae</taxon>
        <taxon>Solanoideae</taxon>
        <taxon>Solaneae</taxon>
        <taxon>Solanum</taxon>
    </lineage>
</organism>
<dbReference type="AlphaFoldDB" id="M1DLC7"/>